<feature type="domain" description="RING-type" evidence="7">
    <location>
        <begin position="137"/>
        <end position="191"/>
    </location>
</feature>
<organism evidence="9 10">
    <name type="scientific">Prototheca wickerhamii</name>
    <dbReference type="NCBI Taxonomy" id="3111"/>
    <lineage>
        <taxon>Eukaryota</taxon>
        <taxon>Viridiplantae</taxon>
        <taxon>Chlorophyta</taxon>
        <taxon>core chlorophytes</taxon>
        <taxon>Trebouxiophyceae</taxon>
        <taxon>Chlorellales</taxon>
        <taxon>Chlorellaceae</taxon>
        <taxon>Prototheca</taxon>
    </lineage>
</organism>
<feature type="zinc finger region" description="C3H1-type" evidence="5">
    <location>
        <begin position="220"/>
        <end position="249"/>
    </location>
</feature>
<feature type="domain" description="C3H1-type" evidence="8">
    <location>
        <begin position="220"/>
        <end position="249"/>
    </location>
</feature>
<feature type="zinc finger region" description="C3H1-type" evidence="5">
    <location>
        <begin position="67"/>
        <end position="95"/>
    </location>
</feature>
<dbReference type="SMART" id="SM00184">
    <property type="entry name" value="RING"/>
    <property type="match status" value="1"/>
</dbReference>
<dbReference type="GO" id="GO:0000209">
    <property type="term" value="P:protein polyubiquitination"/>
    <property type="evidence" value="ECO:0007669"/>
    <property type="project" value="InterPro"/>
</dbReference>
<dbReference type="Gene3D" id="3.30.40.10">
    <property type="entry name" value="Zinc/RING finger domain, C3HC4 (zinc finger)"/>
    <property type="match status" value="1"/>
</dbReference>
<dbReference type="Pfam" id="PF00642">
    <property type="entry name" value="zf-CCCH"/>
    <property type="match status" value="1"/>
</dbReference>
<evidence type="ECO:0000313" key="9">
    <source>
        <dbReference type="EMBL" id="KAK2076359.1"/>
    </source>
</evidence>
<keyword evidence="2 5" id="KW-0479">Metal-binding</keyword>
<keyword evidence="4 5" id="KW-0862">Zinc</keyword>
<keyword evidence="3 5" id="KW-0863">Zinc-finger</keyword>
<comment type="caution">
    <text evidence="9">The sequence shown here is derived from an EMBL/GenBank/DDBJ whole genome shotgun (WGS) entry which is preliminary data.</text>
</comment>
<evidence type="ECO:0000259" key="7">
    <source>
        <dbReference type="PROSITE" id="PS50089"/>
    </source>
</evidence>
<dbReference type="PROSITE" id="PS50103">
    <property type="entry name" value="ZF_C3H1"/>
    <property type="match status" value="2"/>
</dbReference>
<dbReference type="EMBL" id="JASFZW010000010">
    <property type="protein sequence ID" value="KAK2076359.1"/>
    <property type="molecule type" value="Genomic_DNA"/>
</dbReference>
<dbReference type="Proteomes" id="UP001255856">
    <property type="component" value="Unassembled WGS sequence"/>
</dbReference>
<dbReference type="InterPro" id="IPR036855">
    <property type="entry name" value="Znf_CCCH_sf"/>
</dbReference>
<feature type="domain" description="C3H1-type" evidence="8">
    <location>
        <begin position="67"/>
        <end position="95"/>
    </location>
</feature>
<dbReference type="Pfam" id="PF13639">
    <property type="entry name" value="zf-RING_2"/>
    <property type="match status" value="1"/>
</dbReference>
<accession>A0AAD9IFV1</accession>
<protein>
    <recommendedName>
        <fullName evidence="11">RING-type E3 ubiquitin transferase</fullName>
    </recommendedName>
</protein>
<dbReference type="InterPro" id="IPR000571">
    <property type="entry name" value="Znf_CCCH"/>
</dbReference>
<keyword evidence="1" id="KW-0808">Transferase</keyword>
<keyword evidence="10" id="KW-1185">Reference proteome</keyword>
<dbReference type="SUPFAM" id="SSF90229">
    <property type="entry name" value="CCCH zinc finger"/>
    <property type="match status" value="1"/>
</dbReference>
<dbReference type="Gene3D" id="6.10.250.3220">
    <property type="match status" value="1"/>
</dbReference>
<evidence type="ECO:0000256" key="3">
    <source>
        <dbReference type="ARBA" id="ARBA00022771"/>
    </source>
</evidence>
<dbReference type="PANTHER" id="PTHR11224:SF10">
    <property type="entry name" value="IP09428P-RELATED"/>
    <property type="match status" value="1"/>
</dbReference>
<dbReference type="PROSITE" id="PS00518">
    <property type="entry name" value="ZF_RING_1"/>
    <property type="match status" value="1"/>
</dbReference>
<dbReference type="CDD" id="cd16521">
    <property type="entry name" value="RING-HC_MKRN"/>
    <property type="match status" value="1"/>
</dbReference>
<name>A0AAD9IFV1_PROWI</name>
<evidence type="ECO:0000256" key="1">
    <source>
        <dbReference type="ARBA" id="ARBA00022679"/>
    </source>
</evidence>
<evidence type="ECO:0000259" key="8">
    <source>
        <dbReference type="PROSITE" id="PS50103"/>
    </source>
</evidence>
<dbReference type="InterPro" id="IPR017907">
    <property type="entry name" value="Znf_RING_CS"/>
</dbReference>
<dbReference type="GO" id="GO:0061630">
    <property type="term" value="F:ubiquitin protein ligase activity"/>
    <property type="evidence" value="ECO:0007669"/>
    <property type="project" value="InterPro"/>
</dbReference>
<dbReference type="InterPro" id="IPR013083">
    <property type="entry name" value="Znf_RING/FYVE/PHD"/>
</dbReference>
<reference evidence="9" key="1">
    <citation type="submission" date="2021-01" db="EMBL/GenBank/DDBJ databases">
        <authorList>
            <person name="Eckstrom K.M.E."/>
        </authorList>
    </citation>
    <scope>NUCLEOTIDE SEQUENCE</scope>
    <source>
        <strain evidence="9">UVCC 0001</strain>
    </source>
</reference>
<feature type="region of interest" description="Disordered" evidence="6">
    <location>
        <begin position="18"/>
        <end position="45"/>
    </location>
</feature>
<evidence type="ECO:0000256" key="5">
    <source>
        <dbReference type="PROSITE-ProRule" id="PRU00723"/>
    </source>
</evidence>
<evidence type="ECO:0008006" key="11">
    <source>
        <dbReference type="Google" id="ProtNLM"/>
    </source>
</evidence>
<dbReference type="AlphaFoldDB" id="A0AAD9IFV1"/>
<evidence type="ECO:0000256" key="2">
    <source>
        <dbReference type="ARBA" id="ARBA00022723"/>
    </source>
</evidence>
<dbReference type="PANTHER" id="PTHR11224">
    <property type="entry name" value="MAKORIN-RELATED"/>
    <property type="match status" value="1"/>
</dbReference>
<dbReference type="InterPro" id="IPR001841">
    <property type="entry name" value="Znf_RING"/>
</dbReference>
<evidence type="ECO:0000256" key="6">
    <source>
        <dbReference type="SAM" id="MobiDB-lite"/>
    </source>
</evidence>
<evidence type="ECO:0000313" key="10">
    <source>
        <dbReference type="Proteomes" id="UP001255856"/>
    </source>
</evidence>
<evidence type="ECO:0000256" key="4">
    <source>
        <dbReference type="ARBA" id="ARBA00022833"/>
    </source>
</evidence>
<dbReference type="SUPFAM" id="SSF57850">
    <property type="entry name" value="RING/U-box"/>
    <property type="match status" value="1"/>
</dbReference>
<proteinExistence type="predicted"/>
<dbReference type="GO" id="GO:0008270">
    <property type="term" value="F:zinc ion binding"/>
    <property type="evidence" value="ECO:0007669"/>
    <property type="project" value="UniProtKB-KW"/>
</dbReference>
<dbReference type="InterPro" id="IPR045072">
    <property type="entry name" value="MKRN-like"/>
</dbReference>
<gene>
    <name evidence="9" type="ORF">QBZ16_000884</name>
</gene>
<dbReference type="SMART" id="SM00356">
    <property type="entry name" value="ZnF_C3H1"/>
    <property type="match status" value="2"/>
</dbReference>
<dbReference type="PROSITE" id="PS50089">
    <property type="entry name" value="ZF_RING_2"/>
    <property type="match status" value="1"/>
</dbReference>
<sequence length="292" mass="31995">MPPRTPAEPLEMQDLRAALPSDPFGSDAGEQVLDDDEAAFSGAGLGGDVDYDPWAQAARDAAARSDARPQPLCPAFLASGVCPRGERCDRAHGLLCARCGRHALHPTDERAAAAHEAECAARHERLAARSRTAALECGICLERVMGKPDPAARRFGLLNCEHCFCLPCIRAWRQEGEVDTETALRTCPVCRQTAHFVTPSNVWPETAEQREAIVAAYRAKLGTIDCMYFDKGRGVCPFGISCHYRHAYDDGSLEDRTCRIAAVDDGELRLVKPVQLSDYIQITKKKSKSRRS</sequence>